<gene>
    <name evidence="2" type="ORF">HYFRA_00012150</name>
</gene>
<feature type="chain" id="PRO_5040452494" description="Fungal calcium binding protein domain-containing protein" evidence="1">
    <location>
        <begin position="20"/>
        <end position="102"/>
    </location>
</feature>
<name>A0A9N9L308_9HELO</name>
<dbReference type="Proteomes" id="UP000696280">
    <property type="component" value="Unassembled WGS sequence"/>
</dbReference>
<reference evidence="2" key="1">
    <citation type="submission" date="2021-07" db="EMBL/GenBank/DDBJ databases">
        <authorList>
            <person name="Durling M."/>
        </authorList>
    </citation>
    <scope>NUCLEOTIDE SEQUENCE</scope>
</reference>
<evidence type="ECO:0000256" key="1">
    <source>
        <dbReference type="SAM" id="SignalP"/>
    </source>
</evidence>
<dbReference type="OrthoDB" id="4588160at2759"/>
<accession>A0A9N9L308</accession>
<organism evidence="2 3">
    <name type="scientific">Hymenoscyphus fraxineus</name>
    <dbReference type="NCBI Taxonomy" id="746836"/>
    <lineage>
        <taxon>Eukaryota</taxon>
        <taxon>Fungi</taxon>
        <taxon>Dikarya</taxon>
        <taxon>Ascomycota</taxon>
        <taxon>Pezizomycotina</taxon>
        <taxon>Leotiomycetes</taxon>
        <taxon>Helotiales</taxon>
        <taxon>Helotiaceae</taxon>
        <taxon>Hymenoscyphus</taxon>
    </lineage>
</organism>
<evidence type="ECO:0000313" key="2">
    <source>
        <dbReference type="EMBL" id="CAG8958991.1"/>
    </source>
</evidence>
<sequence>MRLTNNHFLFLVAIVGANAENKCPTTDYACLDVINSSLCISQNAVNAQTDATAKDTLIKCVEYAQSASNLTGSAKYCRCTGCHSAPINAALEALFPQPCSSY</sequence>
<evidence type="ECO:0008006" key="4">
    <source>
        <dbReference type="Google" id="ProtNLM"/>
    </source>
</evidence>
<evidence type="ECO:0000313" key="3">
    <source>
        <dbReference type="Proteomes" id="UP000696280"/>
    </source>
</evidence>
<dbReference type="EMBL" id="CAJVRL010000087">
    <property type="protein sequence ID" value="CAG8958991.1"/>
    <property type="molecule type" value="Genomic_DNA"/>
</dbReference>
<protein>
    <recommendedName>
        <fullName evidence="4">Fungal calcium binding protein domain-containing protein</fullName>
    </recommendedName>
</protein>
<keyword evidence="1" id="KW-0732">Signal</keyword>
<keyword evidence="3" id="KW-1185">Reference proteome</keyword>
<proteinExistence type="predicted"/>
<dbReference type="AlphaFoldDB" id="A0A9N9L308"/>
<comment type="caution">
    <text evidence="2">The sequence shown here is derived from an EMBL/GenBank/DDBJ whole genome shotgun (WGS) entry which is preliminary data.</text>
</comment>
<feature type="signal peptide" evidence="1">
    <location>
        <begin position="1"/>
        <end position="19"/>
    </location>
</feature>